<feature type="chain" id="PRO_5016731430" evidence="1">
    <location>
        <begin position="18"/>
        <end position="327"/>
    </location>
</feature>
<protein>
    <submittedName>
        <fullName evidence="2">YD repeat (Two copies)</fullName>
    </submittedName>
</protein>
<dbReference type="AlphaFoldDB" id="A0A377R0Z8"/>
<evidence type="ECO:0000256" key="1">
    <source>
        <dbReference type="SAM" id="SignalP"/>
    </source>
</evidence>
<reference evidence="2 3" key="1">
    <citation type="submission" date="2018-06" db="EMBL/GenBank/DDBJ databases">
        <authorList>
            <consortium name="Pathogen Informatics"/>
            <person name="Doyle S."/>
        </authorList>
    </citation>
    <scope>NUCLEOTIDE SEQUENCE [LARGE SCALE GENOMIC DNA]</scope>
    <source>
        <strain evidence="2 3">NCTC13336</strain>
    </source>
</reference>
<gene>
    <name evidence="2" type="ORF">NCTC13336_00686</name>
</gene>
<dbReference type="OrthoDB" id="8553452at2"/>
<organism evidence="2 3">
    <name type="scientific">Kingella potus</name>
    <dbReference type="NCBI Taxonomy" id="265175"/>
    <lineage>
        <taxon>Bacteria</taxon>
        <taxon>Pseudomonadati</taxon>
        <taxon>Pseudomonadota</taxon>
        <taxon>Betaproteobacteria</taxon>
        <taxon>Neisseriales</taxon>
        <taxon>Neisseriaceae</taxon>
        <taxon>Kingella</taxon>
    </lineage>
</organism>
<proteinExistence type="predicted"/>
<keyword evidence="1" id="KW-0732">Signal</keyword>
<name>A0A377R0Z8_9NEIS</name>
<accession>A0A377R0Z8</accession>
<dbReference type="Proteomes" id="UP000254293">
    <property type="component" value="Unassembled WGS sequence"/>
</dbReference>
<evidence type="ECO:0000313" key="2">
    <source>
        <dbReference type="EMBL" id="STR00478.1"/>
    </source>
</evidence>
<dbReference type="RefSeq" id="WP_147286568.1">
    <property type="nucleotide sequence ID" value="NZ_UGJJ01000001.1"/>
</dbReference>
<evidence type="ECO:0000313" key="3">
    <source>
        <dbReference type="Proteomes" id="UP000254293"/>
    </source>
</evidence>
<dbReference type="EMBL" id="UGJJ01000001">
    <property type="protein sequence ID" value="STR00478.1"/>
    <property type="molecule type" value="Genomic_DNA"/>
</dbReference>
<feature type="signal peptide" evidence="1">
    <location>
        <begin position="1"/>
        <end position="17"/>
    </location>
</feature>
<sequence>MRILLALSVLAAVNAYAVPLPGIMPEPTSDWEKLNLKGKVKTFKSVKRHFEECNDKITQTDTQIYKFTPLGRLAWYQRHEYDAQLTDFAAYEFDKQNRMVHSTDKTGAYSYTYAKDKDGNTVVTKKSDKFLGKKTKIVYDANGVLTDKNAANVTIVEKMFARSEFPLTRSTTYDESGRVIGSRATSGSVKIGNKEYEYDGHGNLLSIYDHDRGNYPLIVQYEYDKNGVMRKKTMRSYFLTFYREYDQRGFETFLQRWWDGDKSRAKPMLDYQIRTYNQFDTQGNLQSAKSIREDDGHERTTGRAGFDKNFKCANKVVASIQNEYIYY</sequence>
<keyword evidence="3" id="KW-1185">Reference proteome</keyword>
<dbReference type="Gene3D" id="2.180.10.10">
    <property type="entry name" value="RHS repeat-associated core"/>
    <property type="match status" value="1"/>
</dbReference>